<gene>
    <name evidence="2" type="ORF">MIND_00207500</name>
</gene>
<dbReference type="PANTHER" id="PTHR44329">
    <property type="entry name" value="SERINE/THREONINE-PROTEIN KINASE TNNI3K-RELATED"/>
    <property type="match status" value="1"/>
</dbReference>
<feature type="domain" description="Protein kinase" evidence="1">
    <location>
        <begin position="173"/>
        <end position="427"/>
    </location>
</feature>
<comment type="caution">
    <text evidence="2">The sequence shown here is derived from an EMBL/GenBank/DDBJ whole genome shotgun (WGS) entry which is preliminary data.</text>
</comment>
<dbReference type="PROSITE" id="PS50011">
    <property type="entry name" value="PROTEIN_KINASE_DOM"/>
    <property type="match status" value="1"/>
</dbReference>
<dbReference type="InterPro" id="IPR011009">
    <property type="entry name" value="Kinase-like_dom_sf"/>
</dbReference>
<protein>
    <submittedName>
        <fullName evidence="2">Protein kinase domain-containing protein</fullName>
    </submittedName>
</protein>
<keyword evidence="3" id="KW-1185">Reference proteome</keyword>
<dbReference type="Pfam" id="PF00069">
    <property type="entry name" value="Pkinase"/>
    <property type="match status" value="1"/>
</dbReference>
<dbReference type="SUPFAM" id="SSF56112">
    <property type="entry name" value="Protein kinase-like (PK-like)"/>
    <property type="match status" value="1"/>
</dbReference>
<dbReference type="GeneID" id="59341488"/>
<evidence type="ECO:0000313" key="3">
    <source>
        <dbReference type="Proteomes" id="UP000636479"/>
    </source>
</evidence>
<dbReference type="InterPro" id="IPR051681">
    <property type="entry name" value="Ser/Thr_Kinases-Pseudokinases"/>
</dbReference>
<dbReference type="Gene3D" id="1.10.510.10">
    <property type="entry name" value="Transferase(Phosphotransferase) domain 1"/>
    <property type="match status" value="1"/>
</dbReference>
<dbReference type="SMART" id="SM00220">
    <property type="entry name" value="S_TKc"/>
    <property type="match status" value="1"/>
</dbReference>
<evidence type="ECO:0000313" key="2">
    <source>
        <dbReference type="EMBL" id="KAF7311959.1"/>
    </source>
</evidence>
<dbReference type="AlphaFoldDB" id="A0A8H6T709"/>
<reference evidence="2" key="1">
    <citation type="submission" date="2020-05" db="EMBL/GenBank/DDBJ databases">
        <title>Mycena genomes resolve the evolution of fungal bioluminescence.</title>
        <authorList>
            <person name="Tsai I.J."/>
        </authorList>
    </citation>
    <scope>NUCLEOTIDE SEQUENCE</scope>
    <source>
        <strain evidence="2">171206Taipei</strain>
    </source>
</reference>
<dbReference type="Proteomes" id="UP000636479">
    <property type="component" value="Unassembled WGS sequence"/>
</dbReference>
<name>A0A8H6T709_9AGAR</name>
<organism evidence="2 3">
    <name type="scientific">Mycena indigotica</name>
    <dbReference type="NCBI Taxonomy" id="2126181"/>
    <lineage>
        <taxon>Eukaryota</taxon>
        <taxon>Fungi</taxon>
        <taxon>Dikarya</taxon>
        <taxon>Basidiomycota</taxon>
        <taxon>Agaricomycotina</taxon>
        <taxon>Agaricomycetes</taxon>
        <taxon>Agaricomycetidae</taxon>
        <taxon>Agaricales</taxon>
        <taxon>Marasmiineae</taxon>
        <taxon>Mycenaceae</taxon>
        <taxon>Mycena</taxon>
    </lineage>
</organism>
<sequence length="432" mass="48859">MCGEDVSPSLAMLPESTLQTPGSYYRLRTPIPQAQPRQLVWEHRERGFRPLSFSHPALLRDHNGIVLQVTTRLVVEGDKSVVDSGTAVRIEYRRNRLVQDCVENRAIDGCRCLDWSTIQKILSQLEIKPGWSINVNFETHPNGEFLIESTTHQHHFVGKEMPQGITLDRIALSSLCVKFAHGQTPDVFLVHISSNEASRQLKVFKAANKHDDLFSAATFFASLPGSDHIIRPTHIVVDESDRLRGLLMNYHSAGSLLHFYFSIYPPRPMMKLIPFGADVPTLSPGVFIPFDVKLAWAIDIVAALAWLHAQGIFWGDMHAGNVVLCDDGRCRLIDYFPDPRAWAPEWAPPELKSMSAQITRERDVFQLGLVLWAVAEEIAYFRRDVPFVRPSLPWRDITPVWYSDLANSCLETEPSDRPTASNIHTLLLSHID</sequence>
<dbReference type="GO" id="GO:0005524">
    <property type="term" value="F:ATP binding"/>
    <property type="evidence" value="ECO:0007669"/>
    <property type="project" value="InterPro"/>
</dbReference>
<dbReference type="OrthoDB" id="3257280at2759"/>
<dbReference type="InterPro" id="IPR000719">
    <property type="entry name" value="Prot_kinase_dom"/>
</dbReference>
<accession>A0A8H6T709</accession>
<evidence type="ECO:0000259" key="1">
    <source>
        <dbReference type="PROSITE" id="PS50011"/>
    </source>
</evidence>
<keyword evidence="2" id="KW-0418">Kinase</keyword>
<dbReference type="EMBL" id="JACAZF010000002">
    <property type="protein sequence ID" value="KAF7311959.1"/>
    <property type="molecule type" value="Genomic_DNA"/>
</dbReference>
<dbReference type="GO" id="GO:0004674">
    <property type="term" value="F:protein serine/threonine kinase activity"/>
    <property type="evidence" value="ECO:0007669"/>
    <property type="project" value="TreeGrafter"/>
</dbReference>
<keyword evidence="2" id="KW-0808">Transferase</keyword>
<proteinExistence type="predicted"/>
<dbReference type="RefSeq" id="XP_037224067.1">
    <property type="nucleotide sequence ID" value="XM_037358972.1"/>
</dbReference>